<gene>
    <name evidence="1" type="ORF">ILYODFUR_036951</name>
</gene>
<sequence>MKPLKEKNHVTELKRTIKTSAVTVSSLVLFIRDKETIQNIHPSVFSLNTDWSSFIYTSLPTRPSSTPTFLKQGTLCLNKYEECYVYYIECQVLPTQQEIKRNHSSFQNCLFDENRKKK</sequence>
<dbReference type="EMBL" id="JAHRIQ010088912">
    <property type="protein sequence ID" value="MEQ2250160.1"/>
    <property type="molecule type" value="Genomic_DNA"/>
</dbReference>
<evidence type="ECO:0000313" key="2">
    <source>
        <dbReference type="Proteomes" id="UP001482620"/>
    </source>
</evidence>
<keyword evidence="2" id="KW-1185">Reference proteome</keyword>
<name>A0ABV0V0H5_9TELE</name>
<evidence type="ECO:0000313" key="1">
    <source>
        <dbReference type="EMBL" id="MEQ2250160.1"/>
    </source>
</evidence>
<protein>
    <submittedName>
        <fullName evidence="1">Uncharacterized protein</fullName>
    </submittedName>
</protein>
<accession>A0ABV0V0H5</accession>
<organism evidence="1 2">
    <name type="scientific">Ilyodon furcidens</name>
    <name type="common">goldbreast splitfin</name>
    <dbReference type="NCBI Taxonomy" id="33524"/>
    <lineage>
        <taxon>Eukaryota</taxon>
        <taxon>Metazoa</taxon>
        <taxon>Chordata</taxon>
        <taxon>Craniata</taxon>
        <taxon>Vertebrata</taxon>
        <taxon>Euteleostomi</taxon>
        <taxon>Actinopterygii</taxon>
        <taxon>Neopterygii</taxon>
        <taxon>Teleostei</taxon>
        <taxon>Neoteleostei</taxon>
        <taxon>Acanthomorphata</taxon>
        <taxon>Ovalentaria</taxon>
        <taxon>Atherinomorphae</taxon>
        <taxon>Cyprinodontiformes</taxon>
        <taxon>Goodeidae</taxon>
        <taxon>Ilyodon</taxon>
    </lineage>
</organism>
<proteinExistence type="predicted"/>
<reference evidence="1 2" key="1">
    <citation type="submission" date="2021-06" db="EMBL/GenBank/DDBJ databases">
        <authorList>
            <person name="Palmer J.M."/>
        </authorList>
    </citation>
    <scope>NUCLEOTIDE SEQUENCE [LARGE SCALE GENOMIC DNA]</scope>
    <source>
        <strain evidence="2">if_2019</strain>
        <tissue evidence="1">Muscle</tissue>
    </source>
</reference>
<comment type="caution">
    <text evidence="1">The sequence shown here is derived from an EMBL/GenBank/DDBJ whole genome shotgun (WGS) entry which is preliminary data.</text>
</comment>
<dbReference type="Proteomes" id="UP001482620">
    <property type="component" value="Unassembled WGS sequence"/>
</dbReference>